<organism evidence="1 2">
    <name type="scientific">Hypsibius exemplaris</name>
    <name type="common">Freshwater tardigrade</name>
    <dbReference type="NCBI Taxonomy" id="2072580"/>
    <lineage>
        <taxon>Eukaryota</taxon>
        <taxon>Metazoa</taxon>
        <taxon>Ecdysozoa</taxon>
        <taxon>Tardigrada</taxon>
        <taxon>Eutardigrada</taxon>
        <taxon>Parachela</taxon>
        <taxon>Hypsibioidea</taxon>
        <taxon>Hypsibiidae</taxon>
        <taxon>Hypsibius</taxon>
    </lineage>
</organism>
<evidence type="ECO:0000313" key="2">
    <source>
        <dbReference type="Proteomes" id="UP000192578"/>
    </source>
</evidence>
<dbReference type="EMBL" id="MTYJ01000486">
    <property type="protein sequence ID" value="OWA54924.1"/>
    <property type="molecule type" value="Genomic_DNA"/>
</dbReference>
<gene>
    <name evidence="1" type="ORF">BV898_19312</name>
</gene>
<sequence length="125" mass="14476">MLRMHFMFLTAASYHRYFISSVCKAWKYLLRSRELAEHAFLNVDTLCRGRGTGSLKEKLTHFMAAWNRSASNVQDVKFNGDRNKAQSAKVLFFTARFFVDFDIQMSLRRLTLRGMCFSGSSLVSQ</sequence>
<evidence type="ECO:0000313" key="1">
    <source>
        <dbReference type="EMBL" id="OWA54924.1"/>
    </source>
</evidence>
<dbReference type="Proteomes" id="UP000192578">
    <property type="component" value="Unassembled WGS sequence"/>
</dbReference>
<name>A0A9X6NRZ5_HYPEX</name>
<keyword evidence="2" id="KW-1185">Reference proteome</keyword>
<dbReference type="AlphaFoldDB" id="A0A9X6NRZ5"/>
<reference evidence="2" key="1">
    <citation type="submission" date="2017-01" db="EMBL/GenBank/DDBJ databases">
        <title>Comparative genomics of anhydrobiosis in the tardigrade Hypsibius dujardini.</title>
        <authorList>
            <person name="Yoshida Y."/>
            <person name="Koutsovoulos G."/>
            <person name="Laetsch D."/>
            <person name="Stevens L."/>
            <person name="Kumar S."/>
            <person name="Horikawa D."/>
            <person name="Ishino K."/>
            <person name="Komine S."/>
            <person name="Tomita M."/>
            <person name="Blaxter M."/>
            <person name="Arakawa K."/>
        </authorList>
    </citation>
    <scope>NUCLEOTIDE SEQUENCE [LARGE SCALE GENOMIC DNA]</scope>
    <source>
        <strain evidence="2">Z151</strain>
    </source>
</reference>
<proteinExistence type="predicted"/>
<protein>
    <recommendedName>
        <fullName evidence="3">F-box domain-containing protein</fullName>
    </recommendedName>
</protein>
<comment type="caution">
    <text evidence="1">The sequence shown here is derived from an EMBL/GenBank/DDBJ whole genome shotgun (WGS) entry which is preliminary data.</text>
</comment>
<evidence type="ECO:0008006" key="3">
    <source>
        <dbReference type="Google" id="ProtNLM"/>
    </source>
</evidence>
<accession>A0A9X6NRZ5</accession>